<evidence type="ECO:0000313" key="1">
    <source>
        <dbReference type="EMBL" id="NRT18980.1"/>
    </source>
</evidence>
<sequence>MLLDQGEVPAAGSALALRATLQVQADPACPTPARYAFGSAELTLVRRGRPVLPTRRTTQPQVDLRALAKACQPGDHLYIFIPYASLAVVAADGQQRPYRQLRRPQPGRSSIDLSTEESKGISFNWLLTKE</sequence>
<comment type="caution">
    <text evidence="1">The sequence shown here is derived from an EMBL/GenBank/DDBJ whole genome shotgun (WGS) entry which is preliminary data.</text>
</comment>
<reference evidence="1 2" key="1">
    <citation type="submission" date="2020-05" db="EMBL/GenBank/DDBJ databases">
        <title>Genomic Encyclopedia of Type Strains, Phase IV (KMG-V): Genome sequencing to study the core and pangenomes of soil and plant-associated prokaryotes.</title>
        <authorList>
            <person name="Whitman W."/>
        </authorList>
    </citation>
    <scope>NUCLEOTIDE SEQUENCE [LARGE SCALE GENOMIC DNA]</scope>
    <source>
        <strain evidence="1 2">9A</strain>
    </source>
</reference>
<name>A0ABX2FRD4_9BACT</name>
<gene>
    <name evidence="1" type="ORF">HNP98_001803</name>
</gene>
<accession>A0ABX2FRD4</accession>
<dbReference type="RefSeq" id="WP_173809720.1">
    <property type="nucleotide sequence ID" value="NZ_JABSNP010000007.1"/>
</dbReference>
<dbReference type="EMBL" id="JABSNP010000007">
    <property type="protein sequence ID" value="NRT18980.1"/>
    <property type="molecule type" value="Genomic_DNA"/>
</dbReference>
<protein>
    <submittedName>
        <fullName evidence="1">Uncharacterized protein</fullName>
    </submittedName>
</protein>
<proteinExistence type="predicted"/>
<organism evidence="1 2">
    <name type="scientific">Hymenobacter caeli</name>
    <dbReference type="NCBI Taxonomy" id="2735894"/>
    <lineage>
        <taxon>Bacteria</taxon>
        <taxon>Pseudomonadati</taxon>
        <taxon>Bacteroidota</taxon>
        <taxon>Cytophagia</taxon>
        <taxon>Cytophagales</taxon>
        <taxon>Hymenobacteraceae</taxon>
        <taxon>Hymenobacter</taxon>
    </lineage>
</organism>
<keyword evidence="2" id="KW-1185">Reference proteome</keyword>
<dbReference type="Proteomes" id="UP000779507">
    <property type="component" value="Unassembled WGS sequence"/>
</dbReference>
<evidence type="ECO:0000313" key="2">
    <source>
        <dbReference type="Proteomes" id="UP000779507"/>
    </source>
</evidence>